<dbReference type="Pfam" id="PF13181">
    <property type="entry name" value="TPR_8"/>
    <property type="match status" value="1"/>
</dbReference>
<dbReference type="InterPro" id="IPR011990">
    <property type="entry name" value="TPR-like_helical_dom_sf"/>
</dbReference>
<protein>
    <submittedName>
        <fullName evidence="5">Tetratricopeptide repeat protein</fullName>
    </submittedName>
</protein>
<feature type="repeat" description="TPR" evidence="3">
    <location>
        <begin position="296"/>
        <end position="329"/>
    </location>
</feature>
<proteinExistence type="predicted"/>
<reference evidence="5" key="2">
    <citation type="journal article" date="2021" name="PeerJ">
        <title>Extensive microbial diversity within the chicken gut microbiome revealed by metagenomics and culture.</title>
        <authorList>
            <person name="Gilroy R."/>
            <person name="Ravi A."/>
            <person name="Getino M."/>
            <person name="Pursley I."/>
            <person name="Horton D.L."/>
            <person name="Alikhan N.F."/>
            <person name="Baker D."/>
            <person name="Gharbi K."/>
            <person name="Hall N."/>
            <person name="Watson M."/>
            <person name="Adriaenssens E.M."/>
            <person name="Foster-Nyarko E."/>
            <person name="Jarju S."/>
            <person name="Secka A."/>
            <person name="Antonio M."/>
            <person name="Oren A."/>
            <person name="Chaudhuri R.R."/>
            <person name="La Ragione R."/>
            <person name="Hildebrand F."/>
            <person name="Pallen M.J."/>
        </authorList>
    </citation>
    <scope>NUCLEOTIDE SEQUENCE</scope>
    <source>
        <strain evidence="5">6919</strain>
    </source>
</reference>
<dbReference type="InterPro" id="IPR052346">
    <property type="entry name" value="O-mannosyl-transferase_TMTC"/>
</dbReference>
<dbReference type="EMBL" id="JADIMC010000097">
    <property type="protein sequence ID" value="MBO8476989.1"/>
    <property type="molecule type" value="Genomic_DNA"/>
</dbReference>
<gene>
    <name evidence="5" type="ORF">IAB88_08355</name>
</gene>
<evidence type="ECO:0000256" key="2">
    <source>
        <dbReference type="ARBA" id="ARBA00022803"/>
    </source>
</evidence>
<evidence type="ECO:0000256" key="3">
    <source>
        <dbReference type="PROSITE-ProRule" id="PRU00339"/>
    </source>
</evidence>
<dbReference type="PANTHER" id="PTHR44227:SF3">
    <property type="entry name" value="PROTEIN O-MANNOSYL-TRANSFERASE TMTC4"/>
    <property type="match status" value="1"/>
</dbReference>
<accession>A0A9D9NKF4</accession>
<dbReference type="PROSITE" id="PS50005">
    <property type="entry name" value="TPR"/>
    <property type="match status" value="1"/>
</dbReference>
<name>A0A9D9NKF4_9BACT</name>
<dbReference type="Proteomes" id="UP000823598">
    <property type="component" value="Unassembled WGS sequence"/>
</dbReference>
<dbReference type="PANTHER" id="PTHR44227">
    <property type="match status" value="1"/>
</dbReference>
<reference evidence="5" key="1">
    <citation type="submission" date="2020-10" db="EMBL/GenBank/DDBJ databases">
        <authorList>
            <person name="Gilroy R."/>
        </authorList>
    </citation>
    <scope>NUCLEOTIDE SEQUENCE</scope>
    <source>
        <strain evidence="5">6919</strain>
    </source>
</reference>
<evidence type="ECO:0000313" key="6">
    <source>
        <dbReference type="Proteomes" id="UP000823598"/>
    </source>
</evidence>
<dbReference type="Gene3D" id="1.25.40.10">
    <property type="entry name" value="Tetratricopeptide repeat domain"/>
    <property type="match status" value="1"/>
</dbReference>
<dbReference type="SMART" id="SM00028">
    <property type="entry name" value="TPR"/>
    <property type="match status" value="3"/>
</dbReference>
<dbReference type="AlphaFoldDB" id="A0A9D9NKF4"/>
<keyword evidence="1" id="KW-0677">Repeat</keyword>
<dbReference type="InterPro" id="IPR019734">
    <property type="entry name" value="TPR_rpt"/>
</dbReference>
<feature type="signal peptide" evidence="4">
    <location>
        <begin position="1"/>
        <end position="19"/>
    </location>
</feature>
<keyword evidence="2 3" id="KW-0802">TPR repeat</keyword>
<sequence length="414" mass="46167">MKRTSVLLLCALTTFGAFAQKSVVDEVDNILDKMSPDYKSAAEKIVPALTNEETKADAKTWYLGGKANVGIYDQELVKLQLGQAADSVLMSNALLKGYEYLKAALPLDTVKQVDKKGNYKLNKDGSIKVKTKYSKDIVSMLVAHHNDFSIAGNLMYNKGNYKEAGQLWGVYVNLPYSGIEDRDKFAAPDTVLAEMAFFEGVALWQAEELKDAIDAFAMARKLGYQKKEAYDYALSCMANMQDTIGIVELAKEAYKVYGKEDSQYIKLIINDNINHNQYDEAQSLIASAIADNPSSADLYNLMGFIYEQKKDDENALINYRKATEFDPNYAPAQFNAGACIVRKAAALQEKINKLTGAEYQSARENELIPLYKEALPYIEKAYELDPTDSSAKRVLSNLYYQLGDEAKLNALEGR</sequence>
<keyword evidence="4" id="KW-0732">Signal</keyword>
<comment type="caution">
    <text evidence="5">The sequence shown here is derived from an EMBL/GenBank/DDBJ whole genome shotgun (WGS) entry which is preliminary data.</text>
</comment>
<evidence type="ECO:0000256" key="4">
    <source>
        <dbReference type="SAM" id="SignalP"/>
    </source>
</evidence>
<evidence type="ECO:0000256" key="1">
    <source>
        <dbReference type="ARBA" id="ARBA00022737"/>
    </source>
</evidence>
<dbReference type="SUPFAM" id="SSF48452">
    <property type="entry name" value="TPR-like"/>
    <property type="match status" value="1"/>
</dbReference>
<evidence type="ECO:0000313" key="5">
    <source>
        <dbReference type="EMBL" id="MBO8476989.1"/>
    </source>
</evidence>
<feature type="chain" id="PRO_5039325449" evidence="4">
    <location>
        <begin position="20"/>
        <end position="414"/>
    </location>
</feature>
<organism evidence="5 6">
    <name type="scientific">Candidatus Limisoma faecipullorum</name>
    <dbReference type="NCBI Taxonomy" id="2840854"/>
    <lineage>
        <taxon>Bacteria</taxon>
        <taxon>Pseudomonadati</taxon>
        <taxon>Bacteroidota</taxon>
        <taxon>Bacteroidia</taxon>
        <taxon>Bacteroidales</taxon>
        <taxon>Candidatus Limisoma</taxon>
    </lineage>
</organism>